<dbReference type="AlphaFoldDB" id="A0ABD5NEP6"/>
<reference evidence="6 7" key="1">
    <citation type="journal article" date="2019" name="Int. J. Syst. Evol. Microbiol.">
        <title>The Global Catalogue of Microorganisms (GCM) 10K type strain sequencing project: providing services to taxonomists for standard genome sequencing and annotation.</title>
        <authorList>
            <consortium name="The Broad Institute Genomics Platform"/>
            <consortium name="The Broad Institute Genome Sequencing Center for Infectious Disease"/>
            <person name="Wu L."/>
            <person name="Ma J."/>
        </authorList>
    </citation>
    <scope>NUCLEOTIDE SEQUENCE [LARGE SCALE GENOMIC DNA]</scope>
    <source>
        <strain evidence="6 7">CGMCC 1.12562</strain>
    </source>
</reference>
<dbReference type="GeneID" id="69119150"/>
<dbReference type="InterPro" id="IPR007050">
    <property type="entry name" value="HTH_bacterioopsin"/>
</dbReference>
<feature type="region of interest" description="Disordered" evidence="3">
    <location>
        <begin position="210"/>
        <end position="230"/>
    </location>
</feature>
<dbReference type="InterPro" id="IPR056493">
    <property type="entry name" value="HVO_0513_N"/>
</dbReference>
<comment type="caution">
    <text evidence="6">The sequence shown here is derived from an EMBL/GenBank/DDBJ whole genome shotgun (WGS) entry which is preliminary data.</text>
</comment>
<gene>
    <name evidence="6" type="ORF">ACFOKC_08975</name>
</gene>
<name>A0ABD5NEP6_9EURY</name>
<evidence type="ECO:0000259" key="4">
    <source>
        <dbReference type="Pfam" id="PF04967"/>
    </source>
</evidence>
<feature type="domain" description="HVO-0513-like N-terminal" evidence="5">
    <location>
        <begin position="16"/>
        <end position="144"/>
    </location>
</feature>
<evidence type="ECO:0000313" key="7">
    <source>
        <dbReference type="Proteomes" id="UP001595660"/>
    </source>
</evidence>
<proteinExistence type="predicted"/>
<evidence type="ECO:0000256" key="1">
    <source>
        <dbReference type="ARBA" id="ARBA00023015"/>
    </source>
</evidence>
<keyword evidence="1" id="KW-0805">Transcription regulation</keyword>
<keyword evidence="7" id="KW-1185">Reference proteome</keyword>
<evidence type="ECO:0000313" key="6">
    <source>
        <dbReference type="EMBL" id="MFC3477858.1"/>
    </source>
</evidence>
<accession>A0ABD5NEP6</accession>
<dbReference type="PANTHER" id="PTHR34236:SF1">
    <property type="entry name" value="DIMETHYL SULFOXIDE REDUCTASE TRANSCRIPTIONAL ACTIVATOR"/>
    <property type="match status" value="1"/>
</dbReference>
<protein>
    <submittedName>
        <fullName evidence="6">Helix-turn-helix domain-containing protein</fullName>
    </submittedName>
</protein>
<dbReference type="PANTHER" id="PTHR34236">
    <property type="entry name" value="DIMETHYL SULFOXIDE REDUCTASE TRANSCRIPTIONAL ACTIVATOR"/>
    <property type="match status" value="1"/>
</dbReference>
<evidence type="ECO:0000256" key="3">
    <source>
        <dbReference type="SAM" id="MobiDB-lite"/>
    </source>
</evidence>
<evidence type="ECO:0000256" key="2">
    <source>
        <dbReference type="ARBA" id="ARBA00023163"/>
    </source>
</evidence>
<organism evidence="6 7">
    <name type="scientific">Halobacterium litoreum</name>
    <dbReference type="NCBI Taxonomy" id="2039234"/>
    <lineage>
        <taxon>Archaea</taxon>
        <taxon>Methanobacteriati</taxon>
        <taxon>Methanobacteriota</taxon>
        <taxon>Stenosarchaea group</taxon>
        <taxon>Halobacteria</taxon>
        <taxon>Halobacteriales</taxon>
        <taxon>Halobacteriaceae</taxon>
        <taxon>Halobacterium</taxon>
    </lineage>
</organism>
<dbReference type="Proteomes" id="UP001595660">
    <property type="component" value="Unassembled WGS sequence"/>
</dbReference>
<dbReference type="EMBL" id="JBHRWN010000002">
    <property type="protein sequence ID" value="MFC3477858.1"/>
    <property type="molecule type" value="Genomic_DNA"/>
</dbReference>
<dbReference type="RefSeq" id="WP_232571023.1">
    <property type="nucleotide sequence ID" value="NZ_CP089466.1"/>
</dbReference>
<sequence length="230" mass="24533">MKRVTLSVAYPPELIHPLHREVVARDAATRADLLTWGPVGSATGLSWFDADRDATAALLDAVPQMADVSLVAGDGGTYAFTRQTEYGFADELLELVVEADAAFVPPLSFREDRTARFEAVGESDALAAFYEALAGVLDASVEAVHDFRRGGTPADLTTRQRDALAAAVDLGYYEVPREASVADVADAIDCSSSTAGELLRRAERVVVRDAVAGEPAPRRPHRPRLAGGDP</sequence>
<dbReference type="Pfam" id="PF04967">
    <property type="entry name" value="HTH_10"/>
    <property type="match status" value="1"/>
</dbReference>
<feature type="domain" description="HTH bat-type" evidence="4">
    <location>
        <begin position="156"/>
        <end position="207"/>
    </location>
</feature>
<evidence type="ECO:0000259" key="5">
    <source>
        <dbReference type="Pfam" id="PF24278"/>
    </source>
</evidence>
<dbReference type="Pfam" id="PF24278">
    <property type="entry name" value="HVO_0513_N"/>
    <property type="match status" value="1"/>
</dbReference>
<keyword evidence="2" id="KW-0804">Transcription</keyword>